<name>A0ABR8JNI2_9BACT</name>
<evidence type="ECO:0000313" key="3">
    <source>
        <dbReference type="Proteomes" id="UP000642468"/>
    </source>
</evidence>
<accession>A0ABR8JNI2</accession>
<dbReference type="SUPFAM" id="SSF56349">
    <property type="entry name" value="DNA breaking-rejoining enzymes"/>
    <property type="match status" value="1"/>
</dbReference>
<evidence type="ECO:0008006" key="4">
    <source>
        <dbReference type="Google" id="ProtNLM"/>
    </source>
</evidence>
<dbReference type="InterPro" id="IPR013762">
    <property type="entry name" value="Integrase-like_cat_sf"/>
</dbReference>
<keyword evidence="3" id="KW-1185">Reference proteome</keyword>
<evidence type="ECO:0000256" key="1">
    <source>
        <dbReference type="ARBA" id="ARBA00023172"/>
    </source>
</evidence>
<protein>
    <recommendedName>
        <fullName evidence="4">Core-binding (CB) domain-containing protein</fullName>
    </recommendedName>
</protein>
<keyword evidence="1" id="KW-0233">DNA recombination</keyword>
<proteinExistence type="predicted"/>
<reference evidence="2 3" key="1">
    <citation type="submission" date="2020-09" db="EMBL/GenBank/DDBJ databases">
        <authorList>
            <person name="Kim M.K."/>
        </authorList>
    </citation>
    <scope>NUCLEOTIDE SEQUENCE [LARGE SCALE GENOMIC DNA]</scope>
    <source>
        <strain evidence="2 3">BT646</strain>
    </source>
</reference>
<organism evidence="2 3">
    <name type="scientific">Hymenobacter duratus</name>
    <dbReference type="NCBI Taxonomy" id="2771356"/>
    <lineage>
        <taxon>Bacteria</taxon>
        <taxon>Pseudomonadati</taxon>
        <taxon>Bacteroidota</taxon>
        <taxon>Cytophagia</taxon>
        <taxon>Cytophagales</taxon>
        <taxon>Hymenobacteraceae</taxon>
        <taxon>Hymenobacter</taxon>
    </lineage>
</organism>
<comment type="caution">
    <text evidence="2">The sequence shown here is derived from an EMBL/GenBank/DDBJ whole genome shotgun (WGS) entry which is preliminary data.</text>
</comment>
<sequence length="432" mass="49076">MKAKTTAASLVLRKPADGYAVLTVEYRDVNGSFKRISTGIKVNAKKNANGEYIFWDGATIKAAGSTDPTGDTRRAQKRLRDTNATIHRLHDTLNRYPSVSELTAAIDAQAAPVAEAVEEPELVEVLEAFILAGRPEWKSEGSKIMYRNLLANLKLWQQQTQKKRFIGLRDLTLTDTQSFQEWLTQPRETTGKRGTRTILSQDTTIQRRVKALRKFLSCYASELTFDYKKIQTLYTVKSESNYADVTLTPEEVAALETLDLSHSPRLHTVRNLFLLQCWTALAYIDLMQLQKHHVKAGRIVFDRQKTESGVNCPVFPVAGRILEEFNWKIPQLSNQVYNRYAKELMQHLDTMHEEITIEVKIGGKKTTRTGPRWEFVGTHSPRRSFATNMMLRPQVTQKMVMVWGGWTDYRSFNRYLNAAAGEAEAIAAILAS</sequence>
<gene>
    <name evidence="2" type="ORF">IC231_13620</name>
</gene>
<dbReference type="InterPro" id="IPR011010">
    <property type="entry name" value="DNA_brk_join_enz"/>
</dbReference>
<evidence type="ECO:0000313" key="2">
    <source>
        <dbReference type="EMBL" id="MBD2716079.1"/>
    </source>
</evidence>
<dbReference type="Gene3D" id="1.10.443.10">
    <property type="entry name" value="Intergrase catalytic core"/>
    <property type="match status" value="1"/>
</dbReference>
<dbReference type="Proteomes" id="UP000642468">
    <property type="component" value="Unassembled WGS sequence"/>
</dbReference>
<dbReference type="RefSeq" id="WP_190785067.1">
    <property type="nucleotide sequence ID" value="NZ_JACWZZ010000003.1"/>
</dbReference>
<dbReference type="EMBL" id="JACWZZ010000003">
    <property type="protein sequence ID" value="MBD2716079.1"/>
    <property type="molecule type" value="Genomic_DNA"/>
</dbReference>